<comment type="caution">
    <text evidence="2">The sequence shown here is derived from an EMBL/GenBank/DDBJ whole genome shotgun (WGS) entry which is preliminary data.</text>
</comment>
<evidence type="ECO:0000313" key="2">
    <source>
        <dbReference type="EMBL" id="GEQ97153.1"/>
    </source>
</evidence>
<gene>
    <name evidence="2" type="ORF">JCM17844_07900</name>
</gene>
<keyword evidence="1" id="KW-1133">Transmembrane helix</keyword>
<organism evidence="2 3">
    <name type="scientific">Iodidimonas gelatinilytica</name>
    <dbReference type="NCBI Taxonomy" id="1236966"/>
    <lineage>
        <taxon>Bacteria</taxon>
        <taxon>Pseudomonadati</taxon>
        <taxon>Pseudomonadota</taxon>
        <taxon>Alphaproteobacteria</taxon>
        <taxon>Iodidimonadales</taxon>
        <taxon>Iodidimonadaceae</taxon>
        <taxon>Iodidimonas</taxon>
    </lineage>
</organism>
<evidence type="ECO:0000313" key="3">
    <source>
        <dbReference type="Proteomes" id="UP000322084"/>
    </source>
</evidence>
<dbReference type="InterPro" id="IPR012683">
    <property type="entry name" value="CHP02302_TM"/>
</dbReference>
<feature type="transmembrane region" description="Helical" evidence="1">
    <location>
        <begin position="61"/>
        <end position="80"/>
    </location>
</feature>
<feature type="transmembrane region" description="Helical" evidence="1">
    <location>
        <begin position="21"/>
        <end position="49"/>
    </location>
</feature>
<feature type="transmembrane region" description="Helical" evidence="1">
    <location>
        <begin position="156"/>
        <end position="173"/>
    </location>
</feature>
<dbReference type="AlphaFoldDB" id="A0A5A7MPP0"/>
<dbReference type="Pfam" id="PF13779">
    <property type="entry name" value="DUF4175"/>
    <property type="match status" value="1"/>
</dbReference>
<dbReference type="EMBL" id="BKCL01000002">
    <property type="protein sequence ID" value="GEQ97153.1"/>
    <property type="molecule type" value="Genomic_DNA"/>
</dbReference>
<dbReference type="Proteomes" id="UP000322084">
    <property type="component" value="Unassembled WGS sequence"/>
</dbReference>
<name>A0A5A7MPP0_9PROT</name>
<proteinExistence type="predicted"/>
<keyword evidence="1" id="KW-0472">Membrane</keyword>
<reference evidence="2 3" key="1">
    <citation type="submission" date="2019-09" db="EMBL/GenBank/DDBJ databases">
        <title>NBRP : Genome information of microbial organism related human and environment.</title>
        <authorList>
            <person name="Hattori M."/>
            <person name="Oshima K."/>
            <person name="Inaba H."/>
            <person name="Suda W."/>
            <person name="Sakamoto M."/>
            <person name="Iino T."/>
            <person name="Kitahara M."/>
            <person name="Oshida Y."/>
            <person name="Iida T."/>
            <person name="Kudo T."/>
            <person name="Itoh T."/>
            <person name="Ohkuma M."/>
        </authorList>
    </citation>
    <scope>NUCLEOTIDE SEQUENCE [LARGE SCALE GENOMIC DNA]</scope>
    <source>
        <strain evidence="2 3">Hi-2</strain>
    </source>
</reference>
<dbReference type="RefSeq" id="WP_149999709.1">
    <property type="nucleotide sequence ID" value="NZ_BKCL01000002.1"/>
</dbReference>
<accession>A0A5A7MPP0</accession>
<sequence>MNKRSPLDRHKQIRARLARRLFVVRGWLVLETVWRAAWPVGAMIGAYFALALLGIWEQAPAFVHLAVFGLVLLGGAGILWHRLRRAIWPGDVDARRRLEESGGARHRPIDAVFDAPAMAAGASVLWRRHRDHMAEMAQDLPVKAPRLSLVYEDPRALRAIVLLALFIGALYAGPDAGRRLFQALQPPFGDAPRTVVLDAWLTPPDYTGKSPIVLHGPITANKAHDEAAAPLSAPVGSMLVVRLNGGRQAPVLLAGEDDIPFDTVGTVDHRLEFVLSDPDLSVLEIRQGGRSRALWPLALIPDQPPSISFVGTPTQSRRQAMRLTYVVNDDYGVTDASLTLVPLPEGAQAPGTTSDDRLEIALRGAQTRGEATSLVVYEDLTAHPFAGRLVTAVLSATDAAGQTGKSDALVFRLPERVFSHPVAKELVAIRKDMLVSPARASRETDRIDRVSRALDAYEGDLTVFAALRSAYWRMNSDSSRKAVAEVGEILWETALRLEDGQMSLATRSLRDALDQFEEALEGGEDGLDQATAALEAMMQQFLSQMARQQSETAPMRTDGTQRMQVVGSDMLQQMIRQMRDLAAAGEMDAAKAMLDQLRDIMENASANSMTAEDYERMMAASRAAEALEGLSEDQRTLLNQTSRQTLVNRLREKNGQPQGGFDSLGAKQQGLSQRLGDILQGLGDGGMEVPGGLEQALQAMEDAGRALSEQSGPGAIRGQAEAVRALDEAKGALEQMLEQAMQQMPSGNGLDPLGRPQPGMNTRGFELPDMLDARQVERILEELRQRISNPDLSDEERQYLRRLLRRF</sequence>
<protein>
    <recommendedName>
        <fullName evidence="4">TIGR02302 family protein</fullName>
    </recommendedName>
</protein>
<evidence type="ECO:0008006" key="4">
    <source>
        <dbReference type="Google" id="ProtNLM"/>
    </source>
</evidence>
<evidence type="ECO:0000256" key="1">
    <source>
        <dbReference type="SAM" id="Phobius"/>
    </source>
</evidence>
<keyword evidence="1" id="KW-0812">Transmembrane</keyword>